<proteinExistence type="predicted"/>
<accession>A0A2I0HX15</accession>
<organism evidence="1 2">
    <name type="scientific">Punica granatum</name>
    <name type="common">Pomegranate</name>
    <dbReference type="NCBI Taxonomy" id="22663"/>
    <lineage>
        <taxon>Eukaryota</taxon>
        <taxon>Viridiplantae</taxon>
        <taxon>Streptophyta</taxon>
        <taxon>Embryophyta</taxon>
        <taxon>Tracheophyta</taxon>
        <taxon>Spermatophyta</taxon>
        <taxon>Magnoliopsida</taxon>
        <taxon>eudicotyledons</taxon>
        <taxon>Gunneridae</taxon>
        <taxon>Pentapetalae</taxon>
        <taxon>rosids</taxon>
        <taxon>malvids</taxon>
        <taxon>Myrtales</taxon>
        <taxon>Lythraceae</taxon>
        <taxon>Punica</taxon>
    </lineage>
</organism>
<dbReference type="EMBL" id="PGOL01004950">
    <property type="protein sequence ID" value="PKI36237.1"/>
    <property type="molecule type" value="Genomic_DNA"/>
</dbReference>
<name>A0A2I0HX15_PUNGR</name>
<sequence>MSVLWTSLAQSRSQSILGARPMSSRLGPLRGCDRVGSGCVRVCLGPDRVEFMIDPLCQDDLHLPAHLPVDSLLTVAGLNRSKEL</sequence>
<protein>
    <submittedName>
        <fullName evidence="1">Uncharacterized protein</fullName>
    </submittedName>
</protein>
<gene>
    <name evidence="1" type="ORF">CRG98_043389</name>
</gene>
<evidence type="ECO:0000313" key="2">
    <source>
        <dbReference type="Proteomes" id="UP000233551"/>
    </source>
</evidence>
<reference evidence="1 2" key="1">
    <citation type="submission" date="2017-11" db="EMBL/GenBank/DDBJ databases">
        <title>De-novo sequencing of pomegranate (Punica granatum L.) genome.</title>
        <authorList>
            <person name="Akparov Z."/>
            <person name="Amiraslanov A."/>
            <person name="Hajiyeva S."/>
            <person name="Abbasov M."/>
            <person name="Kaur K."/>
            <person name="Hamwieh A."/>
            <person name="Solovyev V."/>
            <person name="Salamov A."/>
            <person name="Braich B."/>
            <person name="Kosarev P."/>
            <person name="Mahmoud A."/>
            <person name="Hajiyev E."/>
            <person name="Babayeva S."/>
            <person name="Izzatullayeva V."/>
            <person name="Mammadov A."/>
            <person name="Mammadov A."/>
            <person name="Sharifova S."/>
            <person name="Ojaghi J."/>
            <person name="Eynullazada K."/>
            <person name="Bayramov B."/>
            <person name="Abdulazimova A."/>
            <person name="Shahmuradov I."/>
        </authorList>
    </citation>
    <scope>NUCLEOTIDE SEQUENCE [LARGE SCALE GENOMIC DNA]</scope>
    <source>
        <strain evidence="2">cv. AG2017</strain>
        <tissue evidence="1">Leaf</tissue>
    </source>
</reference>
<dbReference type="AlphaFoldDB" id="A0A2I0HX15"/>
<keyword evidence="2" id="KW-1185">Reference proteome</keyword>
<dbReference type="Proteomes" id="UP000233551">
    <property type="component" value="Unassembled WGS sequence"/>
</dbReference>
<evidence type="ECO:0000313" key="1">
    <source>
        <dbReference type="EMBL" id="PKI36237.1"/>
    </source>
</evidence>
<comment type="caution">
    <text evidence="1">The sequence shown here is derived from an EMBL/GenBank/DDBJ whole genome shotgun (WGS) entry which is preliminary data.</text>
</comment>